<reference evidence="1" key="1">
    <citation type="submission" date="2022-12" db="EMBL/GenBank/DDBJ databases">
        <title>Reference genome sequencing for broad-spectrum identification of bacterial and archaeal isolates by mass spectrometry.</title>
        <authorList>
            <person name="Sekiguchi Y."/>
            <person name="Tourlousse D.M."/>
        </authorList>
    </citation>
    <scope>NUCLEOTIDE SEQUENCE</scope>
    <source>
        <strain evidence="1">ASRB1</strain>
    </source>
</reference>
<dbReference type="AlphaFoldDB" id="A0A9W6FVP2"/>
<proteinExistence type="predicted"/>
<keyword evidence="2" id="KW-1185">Reference proteome</keyword>
<dbReference type="Proteomes" id="UP001144372">
    <property type="component" value="Unassembled WGS sequence"/>
</dbReference>
<name>A0A9W6FVP2_9BACT</name>
<dbReference type="Pfam" id="PF25734">
    <property type="entry name" value="RelB_like_antitoxin"/>
    <property type="match status" value="1"/>
</dbReference>
<comment type="caution">
    <text evidence="1">The sequence shown here is derived from an EMBL/GenBank/DDBJ whole genome shotgun (WGS) entry which is preliminary data.</text>
</comment>
<evidence type="ECO:0000313" key="1">
    <source>
        <dbReference type="EMBL" id="GLI35756.1"/>
    </source>
</evidence>
<gene>
    <name evidence="1" type="ORF">DAMNIGENAA_31890</name>
</gene>
<protein>
    <submittedName>
        <fullName evidence="1">Uncharacterized protein</fullName>
    </submittedName>
</protein>
<dbReference type="InterPro" id="IPR057930">
    <property type="entry name" value="Antitoxin_put"/>
</dbReference>
<accession>A0A9W6FVP2</accession>
<sequence length="68" mass="7703">MEICVDESKLKELMKQALVEVLEDRKEVIYEILSEVIEDIALAHAIAEGEATQPADKHEILDILQGRE</sequence>
<dbReference type="EMBL" id="BSDR01000001">
    <property type="protein sequence ID" value="GLI35756.1"/>
    <property type="molecule type" value="Genomic_DNA"/>
</dbReference>
<evidence type="ECO:0000313" key="2">
    <source>
        <dbReference type="Proteomes" id="UP001144372"/>
    </source>
</evidence>
<organism evidence="1 2">
    <name type="scientific">Desulforhabdus amnigena</name>
    <dbReference type="NCBI Taxonomy" id="40218"/>
    <lineage>
        <taxon>Bacteria</taxon>
        <taxon>Pseudomonadati</taxon>
        <taxon>Thermodesulfobacteriota</taxon>
        <taxon>Syntrophobacteria</taxon>
        <taxon>Syntrophobacterales</taxon>
        <taxon>Syntrophobacteraceae</taxon>
        <taxon>Desulforhabdus</taxon>
    </lineage>
</organism>